<reference evidence="2" key="1">
    <citation type="journal article" date="2023" name="Mol. Phylogenet. Evol.">
        <title>Genome-scale phylogeny and comparative genomics of the fungal order Sordariales.</title>
        <authorList>
            <person name="Hensen N."/>
            <person name="Bonometti L."/>
            <person name="Westerberg I."/>
            <person name="Brannstrom I.O."/>
            <person name="Guillou S."/>
            <person name="Cros-Aarteil S."/>
            <person name="Calhoun S."/>
            <person name="Haridas S."/>
            <person name="Kuo A."/>
            <person name="Mondo S."/>
            <person name="Pangilinan J."/>
            <person name="Riley R."/>
            <person name="LaButti K."/>
            <person name="Andreopoulos B."/>
            <person name="Lipzen A."/>
            <person name="Chen C."/>
            <person name="Yan M."/>
            <person name="Daum C."/>
            <person name="Ng V."/>
            <person name="Clum A."/>
            <person name="Steindorff A."/>
            <person name="Ohm R.A."/>
            <person name="Martin F."/>
            <person name="Silar P."/>
            <person name="Natvig D.O."/>
            <person name="Lalanne C."/>
            <person name="Gautier V."/>
            <person name="Ament-Velasquez S.L."/>
            <person name="Kruys A."/>
            <person name="Hutchinson M.I."/>
            <person name="Powell A.J."/>
            <person name="Barry K."/>
            <person name="Miller A.N."/>
            <person name="Grigoriev I.V."/>
            <person name="Debuchy R."/>
            <person name="Gladieux P."/>
            <person name="Hiltunen Thoren M."/>
            <person name="Johannesson H."/>
        </authorList>
    </citation>
    <scope>NUCLEOTIDE SEQUENCE</scope>
    <source>
        <strain evidence="2">CBS 359.72</strain>
    </source>
</reference>
<evidence type="ECO:0000256" key="1">
    <source>
        <dbReference type="SAM" id="MobiDB-lite"/>
    </source>
</evidence>
<feature type="region of interest" description="Disordered" evidence="1">
    <location>
        <begin position="70"/>
        <end position="113"/>
    </location>
</feature>
<feature type="compositionally biased region" description="Low complexity" evidence="1">
    <location>
        <begin position="171"/>
        <end position="180"/>
    </location>
</feature>
<name>A0AAN7CX98_9PEZI</name>
<feature type="region of interest" description="Disordered" evidence="1">
    <location>
        <begin position="136"/>
        <end position="278"/>
    </location>
</feature>
<comment type="caution">
    <text evidence="2">The sequence shown here is derived from an EMBL/GenBank/DDBJ whole genome shotgun (WGS) entry which is preliminary data.</text>
</comment>
<reference evidence="2" key="2">
    <citation type="submission" date="2023-05" db="EMBL/GenBank/DDBJ databases">
        <authorList>
            <consortium name="Lawrence Berkeley National Laboratory"/>
            <person name="Steindorff A."/>
            <person name="Hensen N."/>
            <person name="Bonometti L."/>
            <person name="Westerberg I."/>
            <person name="Brannstrom I.O."/>
            <person name="Guillou S."/>
            <person name="Cros-Aarteil S."/>
            <person name="Calhoun S."/>
            <person name="Haridas S."/>
            <person name="Kuo A."/>
            <person name="Mondo S."/>
            <person name="Pangilinan J."/>
            <person name="Riley R."/>
            <person name="Labutti K."/>
            <person name="Andreopoulos B."/>
            <person name="Lipzen A."/>
            <person name="Chen C."/>
            <person name="Yanf M."/>
            <person name="Daum C."/>
            <person name="Ng V."/>
            <person name="Clum A."/>
            <person name="Ohm R."/>
            <person name="Martin F."/>
            <person name="Silar P."/>
            <person name="Natvig D."/>
            <person name="Lalanne C."/>
            <person name="Gautier V."/>
            <person name="Ament-Velasquez S.L."/>
            <person name="Kruys A."/>
            <person name="Hutchinson M.I."/>
            <person name="Powell A.J."/>
            <person name="Barry K."/>
            <person name="Miller A.N."/>
            <person name="Grigoriev I.V."/>
            <person name="Debuchy R."/>
            <person name="Gladieux P."/>
            <person name="Thoren M.H."/>
            <person name="Johannesson H."/>
        </authorList>
    </citation>
    <scope>NUCLEOTIDE SEQUENCE</scope>
    <source>
        <strain evidence="2">CBS 359.72</strain>
    </source>
</reference>
<protein>
    <submittedName>
        <fullName evidence="2">Uncharacterized protein</fullName>
    </submittedName>
</protein>
<evidence type="ECO:0000313" key="2">
    <source>
        <dbReference type="EMBL" id="KAK4249969.1"/>
    </source>
</evidence>
<evidence type="ECO:0000313" key="3">
    <source>
        <dbReference type="Proteomes" id="UP001303647"/>
    </source>
</evidence>
<feature type="region of interest" description="Disordered" evidence="1">
    <location>
        <begin position="1"/>
        <end position="32"/>
    </location>
</feature>
<accession>A0AAN7CX98</accession>
<gene>
    <name evidence="2" type="ORF">C7999DRAFT_12210</name>
</gene>
<dbReference type="AlphaFoldDB" id="A0AAN7CX98"/>
<sequence>MPTKRLSPPSDASDIVETPLKKTHRTHEENQERAYIAASRRADRDIEHRIRSALKASECRRKRTGRGLKITREAVMGDEQYESEDDDHTSRRFSMPATTSTSLSNPYASSPSSAADRYAEVDALFAKHFPHVQLSSHWSRQQQPTHRHSYPQTSLGLHAHTQPGGYVPRFQQQQQQQQQLHQHHHSQHQDTPVPLSMPAQPSTTHSAAASMTASSSSCSSSPALLTPPVSYPLPPATFNEEPGSSSAKSGSVSPLALENQRPPSSISSRPGSTTSAAAQQATVGLGIASGHFQVDDNTASSATPIGVDYSAAAAAAGTDPVWFGDHTPVTTAGGGGGWHSRSLSLPSALEHFQFFPTLEPASIGEESSDALIDPGILASASASASVPIDGVEVGAPSEPWADWVNLDGDVPAPLGVEV</sequence>
<dbReference type="EMBL" id="MU857617">
    <property type="protein sequence ID" value="KAK4249969.1"/>
    <property type="molecule type" value="Genomic_DNA"/>
</dbReference>
<keyword evidence="3" id="KW-1185">Reference proteome</keyword>
<dbReference type="Proteomes" id="UP001303647">
    <property type="component" value="Unassembled WGS sequence"/>
</dbReference>
<feature type="compositionally biased region" description="Low complexity" evidence="1">
    <location>
        <begin position="244"/>
        <end position="253"/>
    </location>
</feature>
<feature type="compositionally biased region" description="Low complexity" evidence="1">
    <location>
        <begin position="201"/>
        <end position="228"/>
    </location>
</feature>
<organism evidence="2 3">
    <name type="scientific">Corynascus novoguineensis</name>
    <dbReference type="NCBI Taxonomy" id="1126955"/>
    <lineage>
        <taxon>Eukaryota</taxon>
        <taxon>Fungi</taxon>
        <taxon>Dikarya</taxon>
        <taxon>Ascomycota</taxon>
        <taxon>Pezizomycotina</taxon>
        <taxon>Sordariomycetes</taxon>
        <taxon>Sordariomycetidae</taxon>
        <taxon>Sordariales</taxon>
        <taxon>Chaetomiaceae</taxon>
        <taxon>Corynascus</taxon>
    </lineage>
</organism>
<feature type="compositionally biased region" description="Low complexity" evidence="1">
    <location>
        <begin position="99"/>
        <end position="113"/>
    </location>
</feature>
<proteinExistence type="predicted"/>
<feature type="compositionally biased region" description="Polar residues" evidence="1">
    <location>
        <begin position="136"/>
        <end position="155"/>
    </location>
</feature>
<feature type="compositionally biased region" description="Low complexity" evidence="1">
    <location>
        <begin position="261"/>
        <end position="278"/>
    </location>
</feature>